<name>A0A5A7P5I9_STRAF</name>
<evidence type="ECO:0000313" key="3">
    <source>
        <dbReference type="Proteomes" id="UP000325081"/>
    </source>
</evidence>
<evidence type="ECO:0000313" key="2">
    <source>
        <dbReference type="EMBL" id="GER28050.1"/>
    </source>
</evidence>
<sequence length="131" mass="14913">MSKSLLRSMSPTTEVRSSAARDQNSSVDAASNRVKVNGETPPPPSTTDGLLQAVASSRSDRCEMGRRRCKRHKRWAVVSRREFRVRVPRYYQNVPRHSRAKSFGRCRRQLRSAATSRFGARHEGDEHSPNF</sequence>
<proteinExistence type="predicted"/>
<feature type="compositionally biased region" description="Polar residues" evidence="1">
    <location>
        <begin position="1"/>
        <end position="29"/>
    </location>
</feature>
<organism evidence="2 3">
    <name type="scientific">Striga asiatica</name>
    <name type="common">Asiatic witchweed</name>
    <name type="synonym">Buchnera asiatica</name>
    <dbReference type="NCBI Taxonomy" id="4170"/>
    <lineage>
        <taxon>Eukaryota</taxon>
        <taxon>Viridiplantae</taxon>
        <taxon>Streptophyta</taxon>
        <taxon>Embryophyta</taxon>
        <taxon>Tracheophyta</taxon>
        <taxon>Spermatophyta</taxon>
        <taxon>Magnoliopsida</taxon>
        <taxon>eudicotyledons</taxon>
        <taxon>Gunneridae</taxon>
        <taxon>Pentapetalae</taxon>
        <taxon>asterids</taxon>
        <taxon>lamiids</taxon>
        <taxon>Lamiales</taxon>
        <taxon>Orobanchaceae</taxon>
        <taxon>Buchnereae</taxon>
        <taxon>Striga</taxon>
    </lineage>
</organism>
<keyword evidence="3" id="KW-1185">Reference proteome</keyword>
<reference evidence="3" key="1">
    <citation type="journal article" date="2019" name="Curr. Biol.">
        <title>Genome Sequence of Striga asiatica Provides Insight into the Evolution of Plant Parasitism.</title>
        <authorList>
            <person name="Yoshida S."/>
            <person name="Kim S."/>
            <person name="Wafula E.K."/>
            <person name="Tanskanen J."/>
            <person name="Kim Y.M."/>
            <person name="Honaas L."/>
            <person name="Yang Z."/>
            <person name="Spallek T."/>
            <person name="Conn C.E."/>
            <person name="Ichihashi Y."/>
            <person name="Cheong K."/>
            <person name="Cui S."/>
            <person name="Der J.P."/>
            <person name="Gundlach H."/>
            <person name="Jiao Y."/>
            <person name="Hori C."/>
            <person name="Ishida J.K."/>
            <person name="Kasahara H."/>
            <person name="Kiba T."/>
            <person name="Kim M.S."/>
            <person name="Koo N."/>
            <person name="Laohavisit A."/>
            <person name="Lee Y.H."/>
            <person name="Lumba S."/>
            <person name="McCourt P."/>
            <person name="Mortimer J.C."/>
            <person name="Mutuku J.M."/>
            <person name="Nomura T."/>
            <person name="Sasaki-Sekimoto Y."/>
            <person name="Seto Y."/>
            <person name="Wang Y."/>
            <person name="Wakatake T."/>
            <person name="Sakakibara H."/>
            <person name="Demura T."/>
            <person name="Yamaguchi S."/>
            <person name="Yoneyama K."/>
            <person name="Manabe R.I."/>
            <person name="Nelson D.C."/>
            <person name="Schulman A.H."/>
            <person name="Timko M.P."/>
            <person name="dePamphilis C.W."/>
            <person name="Choi D."/>
            <person name="Shirasu K."/>
        </authorList>
    </citation>
    <scope>NUCLEOTIDE SEQUENCE [LARGE SCALE GENOMIC DNA]</scope>
    <source>
        <strain evidence="3">cv. UVA1</strain>
    </source>
</reference>
<feature type="region of interest" description="Disordered" evidence="1">
    <location>
        <begin position="1"/>
        <end position="50"/>
    </location>
</feature>
<evidence type="ECO:0000256" key="1">
    <source>
        <dbReference type="SAM" id="MobiDB-lite"/>
    </source>
</evidence>
<gene>
    <name evidence="2" type="ORF">STAS_03801</name>
</gene>
<dbReference type="AlphaFoldDB" id="A0A5A7P5I9"/>
<dbReference type="EMBL" id="BKCP01002225">
    <property type="protein sequence ID" value="GER28050.1"/>
    <property type="molecule type" value="Genomic_DNA"/>
</dbReference>
<accession>A0A5A7P5I9</accession>
<comment type="caution">
    <text evidence="2">The sequence shown here is derived from an EMBL/GenBank/DDBJ whole genome shotgun (WGS) entry which is preliminary data.</text>
</comment>
<dbReference type="Proteomes" id="UP000325081">
    <property type="component" value="Unassembled WGS sequence"/>
</dbReference>
<protein>
    <submittedName>
        <fullName evidence="2">4-hydroxy-tetrahydrodipicolinate synthase</fullName>
    </submittedName>
</protein>